<feature type="transmembrane region" description="Helical" evidence="1">
    <location>
        <begin position="108"/>
        <end position="131"/>
    </location>
</feature>
<keyword evidence="1" id="KW-1133">Transmembrane helix</keyword>
<accession>A0A1M7B6R9</accession>
<protein>
    <submittedName>
        <fullName evidence="2">Uncharacterized protein</fullName>
    </submittedName>
</protein>
<dbReference type="Proteomes" id="UP000189935">
    <property type="component" value="Chromosome I"/>
</dbReference>
<feature type="transmembrane region" description="Helical" evidence="1">
    <location>
        <begin position="143"/>
        <end position="165"/>
    </location>
</feature>
<gene>
    <name evidence="2" type="ORF">SAMN05444159_6064</name>
</gene>
<feature type="transmembrane region" description="Helical" evidence="1">
    <location>
        <begin position="286"/>
        <end position="306"/>
    </location>
</feature>
<feature type="transmembrane region" description="Helical" evidence="1">
    <location>
        <begin position="54"/>
        <end position="73"/>
    </location>
</feature>
<organism evidence="2 3">
    <name type="scientific">Bradyrhizobium lablabi</name>
    <dbReference type="NCBI Taxonomy" id="722472"/>
    <lineage>
        <taxon>Bacteria</taxon>
        <taxon>Pseudomonadati</taxon>
        <taxon>Pseudomonadota</taxon>
        <taxon>Alphaproteobacteria</taxon>
        <taxon>Hyphomicrobiales</taxon>
        <taxon>Nitrobacteraceae</taxon>
        <taxon>Bradyrhizobium</taxon>
    </lineage>
</organism>
<dbReference type="RefSeq" id="WP_079543296.1">
    <property type="nucleotide sequence ID" value="NZ_LT670844.1"/>
</dbReference>
<feature type="transmembrane region" description="Helical" evidence="1">
    <location>
        <begin position="254"/>
        <end position="274"/>
    </location>
</feature>
<feature type="transmembrane region" description="Helical" evidence="1">
    <location>
        <begin position="217"/>
        <end position="242"/>
    </location>
</feature>
<keyword evidence="1" id="KW-0812">Transmembrane</keyword>
<dbReference type="AlphaFoldDB" id="A0A1M7B6R9"/>
<feature type="transmembrane region" description="Helical" evidence="1">
    <location>
        <begin position="392"/>
        <end position="425"/>
    </location>
</feature>
<evidence type="ECO:0000313" key="2">
    <source>
        <dbReference type="EMBL" id="SHL50715.1"/>
    </source>
</evidence>
<feature type="transmembrane region" description="Helical" evidence="1">
    <location>
        <begin position="78"/>
        <end position="96"/>
    </location>
</feature>
<feature type="transmembrane region" description="Helical" evidence="1">
    <location>
        <begin position="359"/>
        <end position="380"/>
    </location>
</feature>
<evidence type="ECO:0000256" key="1">
    <source>
        <dbReference type="SAM" id="Phobius"/>
    </source>
</evidence>
<dbReference type="EMBL" id="LT670844">
    <property type="protein sequence ID" value="SHL50715.1"/>
    <property type="molecule type" value="Genomic_DNA"/>
</dbReference>
<feature type="transmembrane region" description="Helical" evidence="1">
    <location>
        <begin position="185"/>
        <end position="205"/>
    </location>
</feature>
<dbReference type="OrthoDB" id="8191324at2"/>
<keyword evidence="1" id="KW-0472">Membrane</keyword>
<reference evidence="2 3" key="1">
    <citation type="submission" date="2016-11" db="EMBL/GenBank/DDBJ databases">
        <authorList>
            <person name="Jaros S."/>
            <person name="Januszkiewicz K."/>
            <person name="Wedrychowicz H."/>
        </authorList>
    </citation>
    <scope>NUCLEOTIDE SEQUENCE [LARGE SCALE GENOMIC DNA]</scope>
    <source>
        <strain evidence="2 3">GAS499</strain>
    </source>
</reference>
<proteinExistence type="predicted"/>
<evidence type="ECO:0000313" key="3">
    <source>
        <dbReference type="Proteomes" id="UP000189935"/>
    </source>
</evidence>
<sequence length="445" mass="49535">MNHDSANYTSMRSQASLALALLLGLHVVVCCLSSVYVTQFYQYLHFFSFDHSRLYVAALIVAPFAVVSLLFIFARFSFGYFVGFYFYTMILGYLWLGVFSKFQYDHNLASVSAFASALAFLAPALFITSPIKQRFVLSSRSLDYLLSGILILAAAIVAAGAFYNFKLVGLTEIYRFRDEIEFPGWLRYATGPISNALLPFAFACFAARGNRYRAAAVLLLLLSFYPITLTKLALFGPFWLLFLTLLSRFFSARTTVVLSLFLPLSAGVLWMFLFNLGVISLEQVRYFFGAINFRMIALPSIALDLYNHFFSTHEHTRFCQIIFLKPFVHCPYTEQLSIVMAKAYQFGNVNASLFATEGIASVGPVLAPLAVLACGLVISLGNRLSASLPPRFILMSGGILPLILLNVPLTTTLLSNGASILFLLWYVTPRTMFEPEGSKQTAPLS</sequence>
<name>A0A1M7B6R9_9BRAD</name>